<comment type="caution">
    <text evidence="8">The sequence shown here is derived from an EMBL/GenBank/DDBJ whole genome shotgun (WGS) entry which is preliminary data.</text>
</comment>
<dbReference type="OrthoDB" id="435980at2759"/>
<accession>A0A640KF13</accession>
<keyword evidence="3" id="KW-0812">Transmembrane</keyword>
<evidence type="ECO:0000313" key="9">
    <source>
        <dbReference type="Proteomes" id="UP000419144"/>
    </source>
</evidence>
<keyword evidence="9" id="KW-1185">Reference proteome</keyword>
<dbReference type="PANTHER" id="PTHR43840:SF15">
    <property type="entry name" value="MITOCHONDRIAL METAL TRANSPORTER 1-RELATED"/>
    <property type="match status" value="1"/>
</dbReference>
<dbReference type="InterPro" id="IPR058533">
    <property type="entry name" value="Cation_efflux_TM"/>
</dbReference>
<dbReference type="AlphaFoldDB" id="A0A640KF13"/>
<evidence type="ECO:0000256" key="1">
    <source>
        <dbReference type="ARBA" id="ARBA00004141"/>
    </source>
</evidence>
<feature type="region of interest" description="Disordered" evidence="6">
    <location>
        <begin position="592"/>
        <end position="618"/>
    </location>
</feature>
<evidence type="ECO:0000256" key="6">
    <source>
        <dbReference type="SAM" id="MobiDB-lite"/>
    </source>
</evidence>
<keyword evidence="5" id="KW-0472">Membrane</keyword>
<evidence type="ECO:0000256" key="4">
    <source>
        <dbReference type="ARBA" id="ARBA00022989"/>
    </source>
</evidence>
<protein>
    <submittedName>
        <fullName evidence="8">Cation transporter, putative</fullName>
    </submittedName>
</protein>
<evidence type="ECO:0000259" key="7">
    <source>
        <dbReference type="Pfam" id="PF01545"/>
    </source>
</evidence>
<feature type="compositionally biased region" description="Basic and acidic residues" evidence="6">
    <location>
        <begin position="463"/>
        <end position="476"/>
    </location>
</feature>
<evidence type="ECO:0000256" key="3">
    <source>
        <dbReference type="ARBA" id="ARBA00022692"/>
    </source>
</evidence>
<dbReference type="GO" id="GO:0008324">
    <property type="term" value="F:monoatomic cation transmembrane transporter activity"/>
    <property type="evidence" value="ECO:0007669"/>
    <property type="project" value="InterPro"/>
</dbReference>
<dbReference type="Proteomes" id="UP000419144">
    <property type="component" value="Unassembled WGS sequence"/>
</dbReference>
<evidence type="ECO:0000256" key="5">
    <source>
        <dbReference type="ARBA" id="ARBA00023136"/>
    </source>
</evidence>
<evidence type="ECO:0000256" key="2">
    <source>
        <dbReference type="ARBA" id="ARBA00022448"/>
    </source>
</evidence>
<feature type="compositionally biased region" description="Basic and acidic residues" evidence="6">
    <location>
        <begin position="600"/>
        <end position="618"/>
    </location>
</feature>
<evidence type="ECO:0000313" key="8">
    <source>
        <dbReference type="EMBL" id="GET88032.1"/>
    </source>
</evidence>
<dbReference type="EMBL" id="BLBS01000024">
    <property type="protein sequence ID" value="GET88032.1"/>
    <property type="molecule type" value="Genomic_DNA"/>
</dbReference>
<dbReference type="Pfam" id="PF01545">
    <property type="entry name" value="Cation_efflux"/>
    <property type="match status" value="2"/>
</dbReference>
<sequence length="618" mass="65437">MRRFFAMKPSAVATSTTAGSTTAKLHAHSHCHGGHAHTHSHGGIEKGISGKYLRQCQLATLAGGATNVFFCVTKLWSGSAGGSVALVADGFHALTDILADIISYVAISLSRKKLPRCRFPLGIGRLETSGAVIVSAILLFGGVALLLQSLEQCFSDVASVLDTAVPTGGIAAALACGSRRGIAALRSNSTSAESLGGHGHAHGSHNDIHEHHGGGDHQGHSHFQVMAYDEGIGKQVILWTMVGISTASVVCKEILFRWTRRVGLLAGSRVVVANAYHHRADAWSGGVALLGVAGQVMGLPGVDGLAGLAVSLSICNMGYGIFKGSVLEFFDYQNAEEISVIREQLQLFNVRIVRGADVVLNQKCQNMAKAAATGEAALSTTSSTTASSSDEDDTVQRKKIHFINVFLVRHGHQYAMHVTLLVHKSVSAQKIKEATDLITELASRSLPVQDTFTTLLVCSNHTEPREGIKDGDHGNEGIEADGGADTSNGTASADCHGHVRTGCSDSFSRAHSGDDTAASVPPIAATGAIINPSLEQCIASLQEFHTFKAPIRYSWEERTITAPSSESCECERDISSVAEMFKCRLISRGATSVNKASDNSAERSRQRRLPDTHADHSH</sequence>
<feature type="domain" description="Cation efflux protein transmembrane" evidence="7">
    <location>
        <begin position="234"/>
        <end position="328"/>
    </location>
</feature>
<feature type="compositionally biased region" description="Basic and acidic residues" evidence="6">
    <location>
        <begin position="204"/>
        <end position="218"/>
    </location>
</feature>
<reference evidence="8" key="1">
    <citation type="submission" date="2019-11" db="EMBL/GenBank/DDBJ databases">
        <title>Leishmania tarentolae CDS.</title>
        <authorList>
            <person name="Goto Y."/>
            <person name="Yamagishi J."/>
        </authorList>
    </citation>
    <scope>NUCLEOTIDE SEQUENCE [LARGE SCALE GENOMIC DNA]</scope>
    <source>
        <strain evidence="8">Parrot Tar II</strain>
    </source>
</reference>
<name>A0A640KF13_LEITA</name>
<dbReference type="InterPro" id="IPR050291">
    <property type="entry name" value="CDF_Transporter"/>
</dbReference>
<dbReference type="VEuPathDB" id="TriTrypDB:LtaPh_1913100"/>
<keyword evidence="4" id="KW-1133">Transmembrane helix</keyword>
<dbReference type="GO" id="GO:0016020">
    <property type="term" value="C:membrane"/>
    <property type="evidence" value="ECO:0007669"/>
    <property type="project" value="UniProtKB-SubCell"/>
</dbReference>
<feature type="domain" description="Cation efflux protein transmembrane" evidence="7">
    <location>
        <begin position="64"/>
        <end position="193"/>
    </location>
</feature>
<dbReference type="SUPFAM" id="SSF161111">
    <property type="entry name" value="Cation efflux protein transmembrane domain-like"/>
    <property type="match status" value="2"/>
</dbReference>
<feature type="region of interest" description="Disordered" evidence="6">
    <location>
        <begin position="190"/>
        <end position="218"/>
    </location>
</feature>
<dbReference type="Gene3D" id="1.20.1510.10">
    <property type="entry name" value="Cation efflux protein transmembrane domain"/>
    <property type="match status" value="1"/>
</dbReference>
<gene>
    <name evidence="8" type="ORF">LtaPh_1913100</name>
</gene>
<comment type="subcellular location">
    <subcellularLocation>
        <location evidence="1">Membrane</location>
        <topology evidence="1">Multi-pass membrane protein</topology>
    </subcellularLocation>
</comment>
<dbReference type="InterPro" id="IPR027469">
    <property type="entry name" value="Cation_efflux_TMD_sf"/>
</dbReference>
<dbReference type="PANTHER" id="PTHR43840">
    <property type="entry name" value="MITOCHONDRIAL METAL TRANSPORTER 1-RELATED"/>
    <property type="match status" value="1"/>
</dbReference>
<feature type="region of interest" description="Disordered" evidence="6">
    <location>
        <begin position="463"/>
        <end position="491"/>
    </location>
</feature>
<organism evidence="8 9">
    <name type="scientific">Leishmania tarentolae</name>
    <name type="common">Sauroleishmania tarentolae</name>
    <dbReference type="NCBI Taxonomy" id="5689"/>
    <lineage>
        <taxon>Eukaryota</taxon>
        <taxon>Discoba</taxon>
        <taxon>Euglenozoa</taxon>
        <taxon>Kinetoplastea</taxon>
        <taxon>Metakinetoplastina</taxon>
        <taxon>Trypanosomatida</taxon>
        <taxon>Trypanosomatidae</taxon>
        <taxon>Leishmaniinae</taxon>
        <taxon>Leishmania</taxon>
        <taxon>lizard Leishmania</taxon>
    </lineage>
</organism>
<keyword evidence="2" id="KW-0813">Transport</keyword>
<proteinExistence type="predicted"/>